<dbReference type="SMART" id="SM00028">
    <property type="entry name" value="TPR"/>
    <property type="match status" value="4"/>
</dbReference>
<dbReference type="InterPro" id="IPR011990">
    <property type="entry name" value="TPR-like_helical_dom_sf"/>
</dbReference>
<evidence type="ECO:0000313" key="5">
    <source>
        <dbReference type="Proteomes" id="UP001379533"/>
    </source>
</evidence>
<dbReference type="EMBL" id="CP089982">
    <property type="protein sequence ID" value="WXA98816.1"/>
    <property type="molecule type" value="Genomic_DNA"/>
</dbReference>
<feature type="compositionally biased region" description="Gly residues" evidence="2">
    <location>
        <begin position="1"/>
        <end position="11"/>
    </location>
</feature>
<keyword evidence="5" id="KW-1185">Reference proteome</keyword>
<feature type="compositionally biased region" description="Basic and acidic residues" evidence="2">
    <location>
        <begin position="153"/>
        <end position="182"/>
    </location>
</feature>
<gene>
    <name evidence="4" type="ORF">LZC95_18560</name>
</gene>
<evidence type="ECO:0000256" key="1">
    <source>
        <dbReference type="SAM" id="Coils"/>
    </source>
</evidence>
<dbReference type="Gene3D" id="1.25.40.10">
    <property type="entry name" value="Tetratricopeptide repeat domain"/>
    <property type="match status" value="2"/>
</dbReference>
<dbReference type="RefSeq" id="WP_394849436.1">
    <property type="nucleotide sequence ID" value="NZ_CP089982.1"/>
</dbReference>
<feature type="region of interest" description="Disordered" evidence="2">
    <location>
        <begin position="153"/>
        <end position="192"/>
    </location>
</feature>
<evidence type="ECO:0000256" key="2">
    <source>
        <dbReference type="SAM" id="MobiDB-lite"/>
    </source>
</evidence>
<keyword evidence="1" id="KW-0175">Coiled coil</keyword>
<dbReference type="Pfam" id="PF25064">
    <property type="entry name" value="ARM_TT21_5th"/>
    <property type="match status" value="1"/>
</dbReference>
<dbReference type="SUPFAM" id="SSF48452">
    <property type="entry name" value="TPR-like"/>
    <property type="match status" value="2"/>
</dbReference>
<organism evidence="4 5">
    <name type="scientific">Pendulispora brunnea</name>
    <dbReference type="NCBI Taxonomy" id="2905690"/>
    <lineage>
        <taxon>Bacteria</taxon>
        <taxon>Pseudomonadati</taxon>
        <taxon>Myxococcota</taxon>
        <taxon>Myxococcia</taxon>
        <taxon>Myxococcales</taxon>
        <taxon>Sorangiineae</taxon>
        <taxon>Pendulisporaceae</taxon>
        <taxon>Pendulispora</taxon>
    </lineage>
</organism>
<feature type="region of interest" description="Disordered" evidence="2">
    <location>
        <begin position="320"/>
        <end position="393"/>
    </location>
</feature>
<proteinExistence type="predicted"/>
<feature type="region of interest" description="Disordered" evidence="2">
    <location>
        <begin position="1"/>
        <end position="98"/>
    </location>
</feature>
<feature type="compositionally biased region" description="Acidic residues" evidence="2">
    <location>
        <begin position="12"/>
        <end position="25"/>
    </location>
</feature>
<dbReference type="InterPro" id="IPR019734">
    <property type="entry name" value="TPR_rpt"/>
</dbReference>
<feature type="coiled-coil region" evidence="1">
    <location>
        <begin position="1454"/>
        <end position="1481"/>
    </location>
</feature>
<dbReference type="InterPro" id="IPR056835">
    <property type="entry name" value="ARM_TT21_5th"/>
</dbReference>
<accession>A0ABZ2KJV1</accession>
<feature type="domain" description="Tetratricopeptide repeat protein 21A/21B fifth ARM repeats" evidence="3">
    <location>
        <begin position="1464"/>
        <end position="1553"/>
    </location>
</feature>
<feature type="compositionally biased region" description="Pro residues" evidence="2">
    <location>
        <begin position="215"/>
        <end position="227"/>
    </location>
</feature>
<sequence length="1910" mass="205201">MSEGKPPGGFLDGDDDFDWDAALDEWEVKSFADDPKAKPAEQQAQQPAEAQPEQGTTPTMKPGPDANLEAEEIEIPTRARAETPQLIDLTGGDDDREGIATSVSSVATIESLRNAKTPGALSRSKAGLGQLFGRNLEPTAMLGDGSVVTSAKELEQTARAEKDKDDRAETLESLRTTARMDREEPETAMGPLAAEGAMFDPFAETFNLTTNDVPTAPPPGRPTPLAPAPESTPTGAEAAPTSATSKTKDKPQFLVPEFEFDRSEDNAEEPIETTGLRTKGPTTLPGAAASGPVPVVRDGGHRAFGDEEEMETAIYAIHSPEGAPPSLRRSFLPPPVPPVIPPSFARSEPPPGKEEQAEKAPVSRSDVPPSIPPPLSAVPTFEGQKPASEWLSDEARSTMEARCVWLEEEARALEDPVARARTLLAVSEMRAILGQRYEAEKLAVDARDAAPKLALSHRQARALATDDAERLQRIDAAAAATTTEAGRLHERLLAVESVRLQGEGEELLWDRWEQTWLHAPDDVRVVIGRAALALSNEQMASSALRFPEAPELAGVAQAMESALRLRGVEVGLEATGERPALAEKGAADKGDKKRSPDAASILRRARTALTIGQPVLAARILAEFSDVPELSGAAAWLSAALSVTDPDARASSLAALKGLEDRAAVRARAARGLELGDTAVVASALDVPDIFAPEEELVLRLFTGASDELTRPLARRIEGDEGLAPFAAAAAALVRGDVAQAKKAAGEDAKKRAVVLGRLLAQRAPLADIEEAARARADDAPEESRALRLEVAFRSSRWESLAETLSSWEGGSRPGDRWMAAALIAERAGERERALSAYNQARAVEADNEVALRAAVELDPSIDLASELRAVALKLEHGSRAALTAVEAVARKGQLDNEAKLELLEVAHRAAPSLPFASFLAERIARKEGDVAKVIGWVQKRKDGASDSLEKALDSVREALLVADQDRAFATERLVEAQGARPDDVALRDLYERIAVDAPTDGASWREERAATATGETRQRWLLEAAHAYEQRGDREGALRAATAAAAAHEDPLPSLERVVLERAELASGHVARLAEELLTTARQTEDVVVRREAYERLADLDAKARHDAASALLWHRTILEETLDHKPSLRHVEHALLSEARDDELEPVATLIARVLAGTAGGEAAAHAGLAARLRMRRGDWGTTYDLAALGKAESDPPIWALRLYNAHARTRRDLGAELEATRALLQRASRSAEVSGLLLRAGQAAVMLGRTAEGKELLERAITEDAADIVAWEKLAEARRACGETRDAASAYEMVARGSQVPAHRVAAWLKAAQIWLDDLHDDDRGMLALKEAASIDVSDSNVFTRLCALYTKRNLFNDLGALLEMRAQTVTEPAERLALEVERGRVLLGVGDSAGAKRALEAALALDPDHVEALKTYGEVSAGVSDWNAAEQAWVRLSRLAATPEEQCAIYERLGDLYANHEVNLERAELAFEELLKRKPGDLTTLSRLVDVYRRRGDVDKALDLQNQLFLSTRDPLERRQRYIERASIYEEVANEPRKAEQTLEAARREFPTDVVVLRALAEFYMRHRQLPAVHILLDRAAADARRAFAAGRFAPTSFETMATVYELRGKKDAANVVSASLAAFSGKPANIQGAAARAGDARLDEVLAPDVVIPALRALLARTGDALDAIVPLDPRSVRAAPLPPSAAHVQTLATTLATGMGIAGCQVLVSPQVGLTCVPVSSTPPVIILGEALLLPSTNELARTFLLMRALKLVQARASALLRIVAKDLPVLVAAWLHVFNPSWKPQGINPTALAEAARRLQAALPRKLDQDVGLMALEVAGSVGTQAAVLGPAVVSWADRTGLLAVGDPNAALEAIAWTLGLSSVPSDPDERADWISKTPQAREIIGYSVSDGYAEARARSGMK</sequence>
<feature type="region of interest" description="Disordered" evidence="2">
    <location>
        <begin position="208"/>
        <end position="301"/>
    </location>
</feature>
<feature type="compositionally biased region" description="Basic and acidic residues" evidence="2">
    <location>
        <begin position="26"/>
        <end position="39"/>
    </location>
</feature>
<evidence type="ECO:0000259" key="3">
    <source>
        <dbReference type="Pfam" id="PF25064"/>
    </source>
</evidence>
<feature type="compositionally biased region" description="Pro residues" evidence="2">
    <location>
        <begin position="332"/>
        <end position="341"/>
    </location>
</feature>
<dbReference type="Proteomes" id="UP001379533">
    <property type="component" value="Chromosome"/>
</dbReference>
<name>A0ABZ2KJV1_9BACT</name>
<reference evidence="4 5" key="1">
    <citation type="submission" date="2021-12" db="EMBL/GenBank/DDBJ databases">
        <title>Discovery of the Pendulisporaceae a myxobacterial family with distinct sporulation behavior and unique specialized metabolism.</title>
        <authorList>
            <person name="Garcia R."/>
            <person name="Popoff A."/>
            <person name="Bader C.D."/>
            <person name="Loehr J."/>
            <person name="Walesch S."/>
            <person name="Walt C."/>
            <person name="Boldt J."/>
            <person name="Bunk B."/>
            <person name="Haeckl F.J.F.P.J."/>
            <person name="Gunesch A.P."/>
            <person name="Birkelbach J."/>
            <person name="Nuebel U."/>
            <person name="Pietschmann T."/>
            <person name="Bach T."/>
            <person name="Mueller R."/>
        </authorList>
    </citation>
    <scope>NUCLEOTIDE SEQUENCE [LARGE SCALE GENOMIC DNA]</scope>
    <source>
        <strain evidence="4 5">MSr12523</strain>
    </source>
</reference>
<evidence type="ECO:0000313" key="4">
    <source>
        <dbReference type="EMBL" id="WXA98816.1"/>
    </source>
</evidence>
<feature type="compositionally biased region" description="Low complexity" evidence="2">
    <location>
        <begin position="40"/>
        <end position="54"/>
    </location>
</feature>
<protein>
    <recommendedName>
        <fullName evidence="3">Tetratricopeptide repeat protein 21A/21B fifth ARM repeats domain-containing protein</fullName>
    </recommendedName>
</protein>